<feature type="transmembrane region" description="Helical" evidence="1">
    <location>
        <begin position="50"/>
        <end position="68"/>
    </location>
</feature>
<organism evidence="2 3">
    <name type="scientific">Symbiodinium necroappetens</name>
    <dbReference type="NCBI Taxonomy" id="1628268"/>
    <lineage>
        <taxon>Eukaryota</taxon>
        <taxon>Sar</taxon>
        <taxon>Alveolata</taxon>
        <taxon>Dinophyceae</taxon>
        <taxon>Suessiales</taxon>
        <taxon>Symbiodiniaceae</taxon>
        <taxon>Symbiodinium</taxon>
    </lineage>
</organism>
<sequence length="146" mass="16432">MQELDYDNSGPRGFIAFLLRGCLGYFLMFGKIVTFLVFCCPDVVTFITPLGRHTIFPYLLHYPAVPLYRNFMHQALSFSPGGYAAQAHLWVVALLLSILVVSVLASTPTRALFGCLLLPFRRPDSEFEPALLMPLWAHARLPCPQQ</sequence>
<dbReference type="EMBL" id="CAJNJA010057663">
    <property type="protein sequence ID" value="CAE7862957.1"/>
    <property type="molecule type" value="Genomic_DNA"/>
</dbReference>
<comment type="caution">
    <text evidence="2">The sequence shown here is derived from an EMBL/GenBank/DDBJ whole genome shotgun (WGS) entry which is preliminary data.</text>
</comment>
<reference evidence="2" key="1">
    <citation type="submission" date="2021-02" db="EMBL/GenBank/DDBJ databases">
        <authorList>
            <person name="Dougan E. K."/>
            <person name="Rhodes N."/>
            <person name="Thang M."/>
            <person name="Chan C."/>
        </authorList>
    </citation>
    <scope>NUCLEOTIDE SEQUENCE</scope>
</reference>
<feature type="transmembrane region" description="Helical" evidence="1">
    <location>
        <begin position="14"/>
        <end position="38"/>
    </location>
</feature>
<keyword evidence="3" id="KW-1185">Reference proteome</keyword>
<dbReference type="Proteomes" id="UP000601435">
    <property type="component" value="Unassembled WGS sequence"/>
</dbReference>
<protein>
    <submittedName>
        <fullName evidence="2">Uncharacterized protein</fullName>
    </submittedName>
</protein>
<accession>A0A813AE27</accession>
<feature type="transmembrane region" description="Helical" evidence="1">
    <location>
        <begin position="88"/>
        <end position="113"/>
    </location>
</feature>
<gene>
    <name evidence="2" type="ORF">SNEC2469_LOCUS27405</name>
</gene>
<dbReference type="AlphaFoldDB" id="A0A813AE27"/>
<keyword evidence="1" id="KW-0812">Transmembrane</keyword>
<dbReference type="OrthoDB" id="433689at2759"/>
<evidence type="ECO:0000256" key="1">
    <source>
        <dbReference type="SAM" id="Phobius"/>
    </source>
</evidence>
<proteinExistence type="predicted"/>
<evidence type="ECO:0000313" key="2">
    <source>
        <dbReference type="EMBL" id="CAE7862957.1"/>
    </source>
</evidence>
<name>A0A813AE27_9DINO</name>
<keyword evidence="1" id="KW-0472">Membrane</keyword>
<evidence type="ECO:0000313" key="3">
    <source>
        <dbReference type="Proteomes" id="UP000601435"/>
    </source>
</evidence>
<keyword evidence="1" id="KW-1133">Transmembrane helix</keyword>